<dbReference type="SMART" id="SM00267">
    <property type="entry name" value="GGDEF"/>
    <property type="match status" value="1"/>
</dbReference>
<dbReference type="PANTHER" id="PTHR45138:SF9">
    <property type="entry name" value="DIGUANYLATE CYCLASE DGCM-RELATED"/>
    <property type="match status" value="1"/>
</dbReference>
<evidence type="ECO:0000256" key="1">
    <source>
        <dbReference type="ARBA" id="ARBA00012528"/>
    </source>
</evidence>
<name>A0A261VLE3_9BORD</name>
<dbReference type="CDD" id="cd18773">
    <property type="entry name" value="PDC1_HK_sensor"/>
    <property type="match status" value="1"/>
</dbReference>
<comment type="catalytic activity">
    <reaction evidence="2">
        <text>2 GTP = 3',3'-c-di-GMP + 2 diphosphate</text>
        <dbReference type="Rhea" id="RHEA:24898"/>
        <dbReference type="ChEBI" id="CHEBI:33019"/>
        <dbReference type="ChEBI" id="CHEBI:37565"/>
        <dbReference type="ChEBI" id="CHEBI:58805"/>
        <dbReference type="EC" id="2.7.7.65"/>
    </reaction>
</comment>
<keyword evidence="3" id="KW-0472">Membrane</keyword>
<dbReference type="InterPro" id="IPR043128">
    <property type="entry name" value="Rev_trsase/Diguanyl_cyclase"/>
</dbReference>
<dbReference type="SUPFAM" id="SSF103190">
    <property type="entry name" value="Sensory domain-like"/>
    <property type="match status" value="1"/>
</dbReference>
<dbReference type="FunFam" id="3.30.70.270:FF:000001">
    <property type="entry name" value="Diguanylate cyclase domain protein"/>
    <property type="match status" value="1"/>
</dbReference>
<dbReference type="OrthoDB" id="9813903at2"/>
<reference evidence="6" key="1">
    <citation type="submission" date="2017-05" db="EMBL/GenBank/DDBJ databases">
        <title>Complete and WGS of Bordetella genogroups.</title>
        <authorList>
            <person name="Spilker T."/>
            <person name="Lipuma J."/>
        </authorList>
    </citation>
    <scope>NUCLEOTIDE SEQUENCE [LARGE SCALE GENOMIC DNA]</scope>
    <source>
        <strain evidence="6">AU6712</strain>
    </source>
</reference>
<dbReference type="GO" id="GO:0043709">
    <property type="term" value="P:cell adhesion involved in single-species biofilm formation"/>
    <property type="evidence" value="ECO:0007669"/>
    <property type="project" value="TreeGrafter"/>
</dbReference>
<dbReference type="CDD" id="cd18774">
    <property type="entry name" value="PDC2_HK_sensor"/>
    <property type="match status" value="1"/>
</dbReference>
<evidence type="ECO:0000256" key="3">
    <source>
        <dbReference type="SAM" id="Phobius"/>
    </source>
</evidence>
<dbReference type="EC" id="2.7.7.65" evidence="1"/>
<keyword evidence="6" id="KW-1185">Reference proteome</keyword>
<dbReference type="AlphaFoldDB" id="A0A261VLE3"/>
<sequence>MLYLIVALAMLSGTVAFVAALGSAYAVQREHLVAQALSANQAYAAKFAEGIDIYVASVQRQLEASARRLPALMDQPQAMQAEALRLAEQSDGESVAAIADSEDKVLAYASLTPDAHSNPGTLADLEIGDRHSRNNVSAAYRAASNKMAVAFTEPILGPDDSYLGLVGVSTSVRHDNLLSRLVGNHARPDGFYAYVVDGAGVVIAHRDPARVGSSERDNAAVQALLRKEQGAQPILNSRAEPYLAGYAPVTTAGWGVVVQSPQAILTKPQRALLARAALYSLPIALMSIIAVCALAYWIAHPLGKLANTLRRTDLAKPQMAGNMARNWYFEAQQLGEAVDVTLAEYRQRLSSLDAETLADPMTGLLNRRGLAREMDRLQASAQPFAALALDLDHFKRVNDTYGHAAGDDVLKTLASVTRATIRQEDSAFRVGGEEFLVLMPGADLPNALALAQRLRGAVQATAMPGGVGHITVSIGVALWPAHGIDTQVVLAHADQALYEAKKQGRNRVAAHTG</sequence>
<dbReference type="Gene3D" id="3.30.450.20">
    <property type="entry name" value="PAS domain"/>
    <property type="match status" value="1"/>
</dbReference>
<dbReference type="PROSITE" id="PS50887">
    <property type="entry name" value="GGDEF"/>
    <property type="match status" value="1"/>
</dbReference>
<evidence type="ECO:0000313" key="6">
    <source>
        <dbReference type="Proteomes" id="UP000216429"/>
    </source>
</evidence>
<dbReference type="InterPro" id="IPR000160">
    <property type="entry name" value="GGDEF_dom"/>
</dbReference>
<feature type="transmembrane region" description="Helical" evidence="3">
    <location>
        <begin position="276"/>
        <end position="299"/>
    </location>
</feature>
<dbReference type="EMBL" id="NEVU01000002">
    <property type="protein sequence ID" value="OZI74332.1"/>
    <property type="molecule type" value="Genomic_DNA"/>
</dbReference>
<dbReference type="GO" id="GO:1902201">
    <property type="term" value="P:negative regulation of bacterial-type flagellum-dependent cell motility"/>
    <property type="evidence" value="ECO:0007669"/>
    <property type="project" value="TreeGrafter"/>
</dbReference>
<dbReference type="GO" id="GO:0005886">
    <property type="term" value="C:plasma membrane"/>
    <property type="evidence" value="ECO:0007669"/>
    <property type="project" value="TreeGrafter"/>
</dbReference>
<dbReference type="InterPro" id="IPR029787">
    <property type="entry name" value="Nucleotide_cyclase"/>
</dbReference>
<evidence type="ECO:0000313" key="5">
    <source>
        <dbReference type="EMBL" id="OZI74332.1"/>
    </source>
</evidence>
<evidence type="ECO:0000259" key="4">
    <source>
        <dbReference type="PROSITE" id="PS50887"/>
    </source>
</evidence>
<dbReference type="Proteomes" id="UP000216429">
    <property type="component" value="Unassembled WGS sequence"/>
</dbReference>
<dbReference type="InterPro" id="IPR050469">
    <property type="entry name" value="Diguanylate_Cyclase"/>
</dbReference>
<keyword evidence="3" id="KW-1133">Transmembrane helix</keyword>
<protein>
    <recommendedName>
        <fullName evidence="1">diguanylate cyclase</fullName>
        <ecNumber evidence="1">2.7.7.65</ecNumber>
    </recommendedName>
</protein>
<comment type="caution">
    <text evidence="5">The sequence shown here is derived from an EMBL/GenBank/DDBJ whole genome shotgun (WGS) entry which is preliminary data.</text>
</comment>
<gene>
    <name evidence="5" type="ORF">CAL22_07525</name>
</gene>
<dbReference type="SUPFAM" id="SSF55073">
    <property type="entry name" value="Nucleotide cyclase"/>
    <property type="match status" value="1"/>
</dbReference>
<keyword evidence="3" id="KW-0812">Transmembrane</keyword>
<dbReference type="InterPro" id="IPR029151">
    <property type="entry name" value="Sensor-like_sf"/>
</dbReference>
<dbReference type="Gene3D" id="3.30.70.270">
    <property type="match status" value="1"/>
</dbReference>
<dbReference type="PANTHER" id="PTHR45138">
    <property type="entry name" value="REGULATORY COMPONENTS OF SENSORY TRANSDUCTION SYSTEM"/>
    <property type="match status" value="1"/>
</dbReference>
<proteinExistence type="predicted"/>
<organism evidence="5 6">
    <name type="scientific">Bordetella genomosp. 12</name>
    <dbReference type="NCBI Taxonomy" id="463035"/>
    <lineage>
        <taxon>Bacteria</taxon>
        <taxon>Pseudomonadati</taxon>
        <taxon>Pseudomonadota</taxon>
        <taxon>Betaproteobacteria</taxon>
        <taxon>Burkholderiales</taxon>
        <taxon>Alcaligenaceae</taxon>
        <taxon>Bordetella</taxon>
    </lineage>
</organism>
<dbReference type="CDD" id="cd01949">
    <property type="entry name" value="GGDEF"/>
    <property type="match status" value="1"/>
</dbReference>
<feature type="domain" description="GGDEF" evidence="4">
    <location>
        <begin position="382"/>
        <end position="513"/>
    </location>
</feature>
<evidence type="ECO:0000256" key="2">
    <source>
        <dbReference type="ARBA" id="ARBA00034247"/>
    </source>
</evidence>
<accession>A0A261VLE3</accession>
<dbReference type="NCBIfam" id="TIGR00254">
    <property type="entry name" value="GGDEF"/>
    <property type="match status" value="1"/>
</dbReference>
<dbReference type="Pfam" id="PF00990">
    <property type="entry name" value="GGDEF"/>
    <property type="match status" value="1"/>
</dbReference>
<dbReference type="GO" id="GO:0052621">
    <property type="term" value="F:diguanylate cyclase activity"/>
    <property type="evidence" value="ECO:0007669"/>
    <property type="project" value="UniProtKB-EC"/>
</dbReference>